<evidence type="ECO:0000313" key="3">
    <source>
        <dbReference type="EMBL" id="EZH73903.1"/>
    </source>
</evidence>
<name>A0A023BVQ9_9FLAO</name>
<reference evidence="3 4" key="1">
    <citation type="submission" date="2014-04" db="EMBL/GenBank/DDBJ databases">
        <title>Aquimarina sp. 22II-S11-z7 Genome Sequencing.</title>
        <authorList>
            <person name="Lai Q."/>
        </authorList>
    </citation>
    <scope>NUCLEOTIDE SEQUENCE [LARGE SCALE GENOMIC DNA]</scope>
    <source>
        <strain evidence="3 4">22II-S11-z7</strain>
    </source>
</reference>
<dbReference type="SUPFAM" id="SSF82771">
    <property type="entry name" value="GIY-YIG endonuclease"/>
    <property type="match status" value="1"/>
</dbReference>
<dbReference type="CDD" id="cd10449">
    <property type="entry name" value="GIY-YIG_SLX1_like"/>
    <property type="match status" value="1"/>
</dbReference>
<proteinExistence type="inferred from homology"/>
<evidence type="ECO:0000256" key="1">
    <source>
        <dbReference type="ARBA" id="ARBA00007435"/>
    </source>
</evidence>
<sequence length="82" mass="9909">MFIVYILFSETIDMYYVGHTANIKDRLVRHNQGRSKSTKRGIPWRLMYSESFKTKPEAYQREMQIKKKKSRKYIENLINSSE</sequence>
<comment type="similarity">
    <text evidence="1">Belongs to the UPF0213 family.</text>
</comment>
<gene>
    <name evidence="3" type="ORF">ATO12_13540</name>
</gene>
<dbReference type="PANTHER" id="PTHR34477:SF1">
    <property type="entry name" value="UPF0213 PROTEIN YHBQ"/>
    <property type="match status" value="1"/>
</dbReference>
<dbReference type="Proteomes" id="UP000023541">
    <property type="component" value="Unassembled WGS sequence"/>
</dbReference>
<dbReference type="OrthoDB" id="1203060at2"/>
<dbReference type="PANTHER" id="PTHR34477">
    <property type="entry name" value="UPF0213 PROTEIN YHBQ"/>
    <property type="match status" value="1"/>
</dbReference>
<dbReference type="PROSITE" id="PS50164">
    <property type="entry name" value="GIY_YIG"/>
    <property type="match status" value="1"/>
</dbReference>
<evidence type="ECO:0000259" key="2">
    <source>
        <dbReference type="PROSITE" id="PS50164"/>
    </source>
</evidence>
<protein>
    <submittedName>
        <fullName evidence="3">Excinuclease ABC subunit C</fullName>
    </submittedName>
</protein>
<dbReference type="AlphaFoldDB" id="A0A023BVQ9"/>
<dbReference type="RefSeq" id="WP_034241434.1">
    <property type="nucleotide sequence ID" value="NZ_AQRA01000004.1"/>
</dbReference>
<dbReference type="InterPro" id="IPR000305">
    <property type="entry name" value="GIY-YIG_endonuc"/>
</dbReference>
<organism evidence="3 4">
    <name type="scientific">Aquimarina atlantica</name>
    <dbReference type="NCBI Taxonomy" id="1317122"/>
    <lineage>
        <taxon>Bacteria</taxon>
        <taxon>Pseudomonadati</taxon>
        <taxon>Bacteroidota</taxon>
        <taxon>Flavobacteriia</taxon>
        <taxon>Flavobacteriales</taxon>
        <taxon>Flavobacteriaceae</taxon>
        <taxon>Aquimarina</taxon>
    </lineage>
</organism>
<comment type="caution">
    <text evidence="3">The sequence shown here is derived from an EMBL/GenBank/DDBJ whole genome shotgun (WGS) entry which is preliminary data.</text>
</comment>
<dbReference type="Gene3D" id="3.40.1440.10">
    <property type="entry name" value="GIY-YIG endonuclease"/>
    <property type="match status" value="1"/>
</dbReference>
<dbReference type="Pfam" id="PF01541">
    <property type="entry name" value="GIY-YIG"/>
    <property type="match status" value="1"/>
</dbReference>
<evidence type="ECO:0000313" key="4">
    <source>
        <dbReference type="Proteomes" id="UP000023541"/>
    </source>
</evidence>
<feature type="domain" description="GIY-YIG" evidence="2">
    <location>
        <begin position="1"/>
        <end position="75"/>
    </location>
</feature>
<accession>A0A023BVQ9</accession>
<keyword evidence="4" id="KW-1185">Reference proteome</keyword>
<dbReference type="eggNOG" id="COG2827">
    <property type="taxonomic scope" value="Bacteria"/>
</dbReference>
<dbReference type="InterPro" id="IPR035901">
    <property type="entry name" value="GIY-YIG_endonuc_sf"/>
</dbReference>
<dbReference type="InterPro" id="IPR050190">
    <property type="entry name" value="UPF0213_domain"/>
</dbReference>
<dbReference type="EMBL" id="AQRA01000004">
    <property type="protein sequence ID" value="EZH73903.1"/>
    <property type="molecule type" value="Genomic_DNA"/>
</dbReference>